<dbReference type="InterPro" id="IPR001242">
    <property type="entry name" value="Condensation_dom"/>
</dbReference>
<dbReference type="Gene3D" id="3.30.559.10">
    <property type="entry name" value="Chloramphenicol acetyltransferase-like domain"/>
    <property type="match status" value="1"/>
</dbReference>
<dbReference type="AlphaFoldDB" id="A0A1X1TDE7"/>
<dbReference type="SUPFAM" id="SSF52777">
    <property type="entry name" value="CoA-dependent acyltransferases"/>
    <property type="match status" value="2"/>
</dbReference>
<dbReference type="OrthoDB" id="9123229at2"/>
<dbReference type="Proteomes" id="UP000467385">
    <property type="component" value="Chromosome"/>
</dbReference>
<name>A0A1X1TDE7_9MYCO</name>
<dbReference type="RefSeq" id="WP_085232789.1">
    <property type="nucleotide sequence ID" value="NZ_AP022613.1"/>
</dbReference>
<proteinExistence type="predicted"/>
<keyword evidence="1" id="KW-0012">Acyltransferase</keyword>
<dbReference type="Pfam" id="PF00668">
    <property type="entry name" value="Condensation"/>
    <property type="match status" value="1"/>
</dbReference>
<sequence length="481" mass="53153">MFAINGIHDWGSPPPGELITWNPSPVTLAKVREAPESAVPISYQQAQHLRGYSEYAARGSEMARLFILSWDVPGRCDIRAMTHVINSYLRRHDTFHSWFDFKGPGKIVRRTISDPKDIKLVPTKHGEITPEDWRAHVLATPDPFRWDCFHFGAIQREDHFTFYASVDHVHTDAVLVGQVLVEIHMMYDALAKGAAPIQLPETGSYNDYCVWQQEYLSALTLESPGVRAWIDFAQENGGSLPHFPLPLGAPSVPATGDLITVRLLDGEQTERFESACVEAGVRFSGGVFACAAIAEHEITGADTYYVVTPITTRRNPAEFVTTGWYTGLVPITVPIDADFGEIARAAQKSFDSGADLANVPFDHVLDMAPASLGLKRPKMGVPMISYIDTGVPPLSPEIIAQWDAMNGKLHMDARAANQIGMWVNRSETETSVTVMFPDNAVARESIVRYMEAMKSAYVRVAEGREALVPFADAARLDLKLA</sequence>
<accession>A0A1X1TDE7</accession>
<evidence type="ECO:0000313" key="2">
    <source>
        <dbReference type="Proteomes" id="UP000467385"/>
    </source>
</evidence>
<dbReference type="STRING" id="44010.AWC00_11570"/>
<evidence type="ECO:0000313" key="1">
    <source>
        <dbReference type="EMBL" id="BBZ39150.1"/>
    </source>
</evidence>
<dbReference type="EMBL" id="AP022613">
    <property type="protein sequence ID" value="BBZ39150.1"/>
    <property type="molecule type" value="Genomic_DNA"/>
</dbReference>
<keyword evidence="1" id="KW-0808">Transferase</keyword>
<dbReference type="Gene3D" id="3.30.559.30">
    <property type="entry name" value="Nonribosomal peptide synthetase, condensation domain"/>
    <property type="match status" value="1"/>
</dbReference>
<dbReference type="GO" id="GO:0008610">
    <property type="term" value="P:lipid biosynthetic process"/>
    <property type="evidence" value="ECO:0007669"/>
    <property type="project" value="UniProtKB-ARBA"/>
</dbReference>
<organism evidence="1 2">
    <name type="scientific">Mycobacterium conspicuum</name>
    <dbReference type="NCBI Taxonomy" id="44010"/>
    <lineage>
        <taxon>Bacteria</taxon>
        <taxon>Bacillati</taxon>
        <taxon>Actinomycetota</taxon>
        <taxon>Actinomycetes</taxon>
        <taxon>Mycobacteriales</taxon>
        <taxon>Mycobacteriaceae</taxon>
        <taxon>Mycobacterium</taxon>
    </lineage>
</organism>
<dbReference type="GO" id="GO:0016746">
    <property type="term" value="F:acyltransferase activity"/>
    <property type="evidence" value="ECO:0007669"/>
    <property type="project" value="UniProtKB-KW"/>
</dbReference>
<keyword evidence="2" id="KW-1185">Reference proteome</keyword>
<dbReference type="InterPro" id="IPR023213">
    <property type="entry name" value="CAT-like_dom_sf"/>
</dbReference>
<gene>
    <name evidence="1" type="ORF">MCNS_22130</name>
</gene>
<protein>
    <submittedName>
        <fullName evidence="1">Acyltransferase</fullName>
    </submittedName>
</protein>
<reference evidence="1 2" key="1">
    <citation type="journal article" date="2019" name="Emerg. Microbes Infect.">
        <title>Comprehensive subspecies identification of 175 nontuberculous mycobacteria species based on 7547 genomic profiles.</title>
        <authorList>
            <person name="Matsumoto Y."/>
            <person name="Kinjo T."/>
            <person name="Motooka D."/>
            <person name="Nabeya D."/>
            <person name="Jung N."/>
            <person name="Uechi K."/>
            <person name="Horii T."/>
            <person name="Iida T."/>
            <person name="Fujita J."/>
            <person name="Nakamura S."/>
        </authorList>
    </citation>
    <scope>NUCLEOTIDE SEQUENCE [LARGE SCALE GENOMIC DNA]</scope>
    <source>
        <strain evidence="1 2">JCM 14738</strain>
    </source>
</reference>